<feature type="compositionally biased region" description="Basic and acidic residues" evidence="1">
    <location>
        <begin position="1"/>
        <end position="16"/>
    </location>
</feature>
<keyword evidence="3" id="KW-1185">Reference proteome</keyword>
<name>A0AAD8PZU9_9PEZI</name>
<dbReference type="AlphaFoldDB" id="A0AAD8PZU9"/>
<accession>A0AAD8PZU9</accession>
<gene>
    <name evidence="2" type="ORF">LY79DRAFT_554374</name>
</gene>
<evidence type="ECO:0000256" key="1">
    <source>
        <dbReference type="SAM" id="MobiDB-lite"/>
    </source>
</evidence>
<organism evidence="2 3">
    <name type="scientific">Colletotrichum navitas</name>
    <dbReference type="NCBI Taxonomy" id="681940"/>
    <lineage>
        <taxon>Eukaryota</taxon>
        <taxon>Fungi</taxon>
        <taxon>Dikarya</taxon>
        <taxon>Ascomycota</taxon>
        <taxon>Pezizomycotina</taxon>
        <taxon>Sordariomycetes</taxon>
        <taxon>Hypocreomycetidae</taxon>
        <taxon>Glomerellales</taxon>
        <taxon>Glomerellaceae</taxon>
        <taxon>Colletotrichum</taxon>
        <taxon>Colletotrichum graminicola species complex</taxon>
    </lineage>
</organism>
<feature type="region of interest" description="Disordered" evidence="1">
    <location>
        <begin position="1"/>
        <end position="27"/>
    </location>
</feature>
<sequence length="64" mass="7040">MACAAARERVQHRPTRDPAGQTQSLIPSTCHHPSCAIVRPIPSVSSSYLREFRNLAPSETRPSL</sequence>
<proteinExistence type="predicted"/>
<protein>
    <submittedName>
        <fullName evidence="2">Uncharacterized protein</fullName>
    </submittedName>
</protein>
<comment type="caution">
    <text evidence="2">The sequence shown here is derived from an EMBL/GenBank/DDBJ whole genome shotgun (WGS) entry which is preliminary data.</text>
</comment>
<evidence type="ECO:0000313" key="2">
    <source>
        <dbReference type="EMBL" id="KAK1590619.1"/>
    </source>
</evidence>
<dbReference type="EMBL" id="JAHLJV010000030">
    <property type="protein sequence ID" value="KAK1590619.1"/>
    <property type="molecule type" value="Genomic_DNA"/>
</dbReference>
<evidence type="ECO:0000313" key="3">
    <source>
        <dbReference type="Proteomes" id="UP001230504"/>
    </source>
</evidence>
<dbReference type="Proteomes" id="UP001230504">
    <property type="component" value="Unassembled WGS sequence"/>
</dbReference>
<dbReference type="RefSeq" id="XP_060414101.1">
    <property type="nucleotide sequence ID" value="XM_060557852.1"/>
</dbReference>
<reference evidence="2" key="1">
    <citation type="submission" date="2021-06" db="EMBL/GenBank/DDBJ databases">
        <title>Comparative genomics, transcriptomics and evolutionary studies reveal genomic signatures of adaptation to plant cell wall in hemibiotrophic fungi.</title>
        <authorList>
            <consortium name="DOE Joint Genome Institute"/>
            <person name="Baroncelli R."/>
            <person name="Diaz J.F."/>
            <person name="Benocci T."/>
            <person name="Peng M."/>
            <person name="Battaglia E."/>
            <person name="Haridas S."/>
            <person name="Andreopoulos W."/>
            <person name="Labutti K."/>
            <person name="Pangilinan J."/>
            <person name="Floch G.L."/>
            <person name="Makela M.R."/>
            <person name="Henrissat B."/>
            <person name="Grigoriev I.V."/>
            <person name="Crouch J.A."/>
            <person name="De Vries R.P."/>
            <person name="Sukno S.A."/>
            <person name="Thon M.R."/>
        </authorList>
    </citation>
    <scope>NUCLEOTIDE SEQUENCE</scope>
    <source>
        <strain evidence="2">CBS 125086</strain>
    </source>
</reference>
<dbReference type="GeneID" id="85442092"/>